<dbReference type="Pfam" id="PF12833">
    <property type="entry name" value="HTH_18"/>
    <property type="match status" value="1"/>
</dbReference>
<dbReference type="InterPro" id="IPR009057">
    <property type="entry name" value="Homeodomain-like_sf"/>
</dbReference>
<evidence type="ECO:0000256" key="3">
    <source>
        <dbReference type="ARBA" id="ARBA00023163"/>
    </source>
</evidence>
<dbReference type="PANTHER" id="PTHR43280:SF28">
    <property type="entry name" value="HTH-TYPE TRANSCRIPTIONAL ACTIVATOR RHAS"/>
    <property type="match status" value="1"/>
</dbReference>
<evidence type="ECO:0000256" key="2">
    <source>
        <dbReference type="ARBA" id="ARBA00023125"/>
    </source>
</evidence>
<accession>A0A2K4ZBR1</accession>
<dbReference type="Gene3D" id="2.60.120.10">
    <property type="entry name" value="Jelly Rolls"/>
    <property type="match status" value="1"/>
</dbReference>
<dbReference type="InterPro" id="IPR018060">
    <property type="entry name" value="HTH_AraC"/>
</dbReference>
<evidence type="ECO:0000313" key="5">
    <source>
        <dbReference type="EMBL" id="SOY27907.1"/>
    </source>
</evidence>
<dbReference type="InterPro" id="IPR003313">
    <property type="entry name" value="AraC-bd"/>
</dbReference>
<protein>
    <submittedName>
        <fullName evidence="5">HTH-type transcriptional activator RhaS</fullName>
    </submittedName>
</protein>
<reference evidence="5 6" key="1">
    <citation type="submission" date="2018-01" db="EMBL/GenBank/DDBJ databases">
        <authorList>
            <person name="Gaut B.S."/>
            <person name="Morton B.R."/>
            <person name="Clegg M.T."/>
            <person name="Duvall M.R."/>
        </authorList>
    </citation>
    <scope>NUCLEOTIDE SEQUENCE [LARGE SCALE GENOMIC DNA]</scope>
    <source>
        <strain evidence="5">GP69</strain>
    </source>
</reference>
<organism evidence="5 6">
    <name type="scientific">Acetatifactor muris</name>
    <dbReference type="NCBI Taxonomy" id="879566"/>
    <lineage>
        <taxon>Bacteria</taxon>
        <taxon>Bacillati</taxon>
        <taxon>Bacillota</taxon>
        <taxon>Clostridia</taxon>
        <taxon>Lachnospirales</taxon>
        <taxon>Lachnospiraceae</taxon>
        <taxon>Acetatifactor</taxon>
    </lineage>
</organism>
<dbReference type="GO" id="GO:0003700">
    <property type="term" value="F:DNA-binding transcription factor activity"/>
    <property type="evidence" value="ECO:0007669"/>
    <property type="project" value="InterPro"/>
</dbReference>
<dbReference type="Proteomes" id="UP000236311">
    <property type="component" value="Unassembled WGS sequence"/>
</dbReference>
<dbReference type="InterPro" id="IPR018062">
    <property type="entry name" value="HTH_AraC-typ_CS"/>
</dbReference>
<dbReference type="Gene3D" id="1.10.10.60">
    <property type="entry name" value="Homeodomain-like"/>
    <property type="match status" value="2"/>
</dbReference>
<dbReference type="SUPFAM" id="SSF46689">
    <property type="entry name" value="Homeodomain-like"/>
    <property type="match status" value="2"/>
</dbReference>
<keyword evidence="3" id="KW-0804">Transcription</keyword>
<dbReference type="PANTHER" id="PTHR43280">
    <property type="entry name" value="ARAC-FAMILY TRANSCRIPTIONAL REGULATOR"/>
    <property type="match status" value="1"/>
</dbReference>
<dbReference type="SUPFAM" id="SSF51215">
    <property type="entry name" value="Regulatory protein AraC"/>
    <property type="match status" value="1"/>
</dbReference>
<proteinExistence type="predicted"/>
<evidence type="ECO:0000256" key="1">
    <source>
        <dbReference type="ARBA" id="ARBA00023015"/>
    </source>
</evidence>
<dbReference type="RefSeq" id="WP_103238226.1">
    <property type="nucleotide sequence ID" value="NZ_CANRXC010000003.1"/>
</dbReference>
<keyword evidence="1" id="KW-0805">Transcription regulation</keyword>
<dbReference type="AlphaFoldDB" id="A0A2K4ZBR1"/>
<keyword evidence="6" id="KW-1185">Reference proteome</keyword>
<feature type="domain" description="HTH araC/xylS-type" evidence="4">
    <location>
        <begin position="186"/>
        <end position="285"/>
    </location>
</feature>
<evidence type="ECO:0000259" key="4">
    <source>
        <dbReference type="PROSITE" id="PS01124"/>
    </source>
</evidence>
<gene>
    <name evidence="5" type="primary">rhaS_2</name>
    <name evidence="5" type="ORF">AMURIS_00612</name>
</gene>
<dbReference type="PRINTS" id="PR00032">
    <property type="entry name" value="HTHARAC"/>
</dbReference>
<dbReference type="InterPro" id="IPR020449">
    <property type="entry name" value="Tscrpt_reg_AraC-type_HTH"/>
</dbReference>
<keyword evidence="2" id="KW-0238">DNA-binding</keyword>
<dbReference type="Pfam" id="PF02311">
    <property type="entry name" value="AraC_binding"/>
    <property type="match status" value="1"/>
</dbReference>
<dbReference type="EMBL" id="OFSM01000003">
    <property type="protein sequence ID" value="SOY27907.1"/>
    <property type="molecule type" value="Genomic_DNA"/>
</dbReference>
<sequence>MEVQQNTAISIEEMDPTFLFIWKGTRGKNCGKPEYHSHEHLEMAYILSGEGKYRIENKIYDIREGDLLIINPGVRHQALICPEADVPTTEFFVGFSDIQITGCPANYMPLPEGECILHTAGELSQRLFKICSSMEAENAVRRQGRYFMLKSYLIQLLLLVIREQCEPMERPKGCAFESANKKYVVEQIIDYIEDHYSEKISLDQIAENMYLSSFYISRIFKSETGNTPIRHLINIRLEKARELLENGYQGSIQEVASIVGYDDAYHFSKLFKKRYGISPSQARRSS</sequence>
<dbReference type="SMART" id="SM00342">
    <property type="entry name" value="HTH_ARAC"/>
    <property type="match status" value="1"/>
</dbReference>
<dbReference type="OrthoDB" id="625043at2"/>
<evidence type="ECO:0000313" key="6">
    <source>
        <dbReference type="Proteomes" id="UP000236311"/>
    </source>
</evidence>
<dbReference type="GO" id="GO:0043565">
    <property type="term" value="F:sequence-specific DNA binding"/>
    <property type="evidence" value="ECO:0007669"/>
    <property type="project" value="InterPro"/>
</dbReference>
<name>A0A2K4ZBR1_9FIRM</name>
<dbReference type="PROSITE" id="PS01124">
    <property type="entry name" value="HTH_ARAC_FAMILY_2"/>
    <property type="match status" value="1"/>
</dbReference>
<dbReference type="InterPro" id="IPR037923">
    <property type="entry name" value="HTH-like"/>
</dbReference>
<dbReference type="PROSITE" id="PS00041">
    <property type="entry name" value="HTH_ARAC_FAMILY_1"/>
    <property type="match status" value="1"/>
</dbReference>
<dbReference type="InterPro" id="IPR014710">
    <property type="entry name" value="RmlC-like_jellyroll"/>
</dbReference>